<feature type="transmembrane region" description="Helical" evidence="1">
    <location>
        <begin position="75"/>
        <end position="94"/>
    </location>
</feature>
<name>A0A923PQR4_9BACT</name>
<evidence type="ECO:0000256" key="1">
    <source>
        <dbReference type="SAM" id="Phobius"/>
    </source>
</evidence>
<keyword evidence="1" id="KW-1133">Transmembrane helix</keyword>
<comment type="caution">
    <text evidence="2">The sequence shown here is derived from an EMBL/GenBank/DDBJ whole genome shotgun (WGS) entry which is preliminary data.</text>
</comment>
<dbReference type="EMBL" id="JACSIT010000147">
    <property type="protein sequence ID" value="MBC6996046.1"/>
    <property type="molecule type" value="Genomic_DNA"/>
</dbReference>
<keyword evidence="3" id="KW-1185">Reference proteome</keyword>
<feature type="transmembrane region" description="Helical" evidence="1">
    <location>
        <begin position="46"/>
        <end position="63"/>
    </location>
</feature>
<proteinExistence type="predicted"/>
<accession>A0A923PQR4</accession>
<sequence length="96" mass="10959">MNIKPTPFGLLILVVFMVLLYAKPDVDDFTDASCNRLLKGFYNWNVFLPLYGTLLLASIWRLATLRGFKEHFFETLVCGMLVLFVIVPIVYRLVGG</sequence>
<keyword evidence="1" id="KW-0472">Membrane</keyword>
<dbReference type="Proteomes" id="UP000650081">
    <property type="component" value="Unassembled WGS sequence"/>
</dbReference>
<reference evidence="2" key="1">
    <citation type="submission" date="2020-08" db="EMBL/GenBank/DDBJ databases">
        <title>Lewinella bacteria from marine environments.</title>
        <authorList>
            <person name="Zhong Y."/>
        </authorList>
    </citation>
    <scope>NUCLEOTIDE SEQUENCE</scope>
    <source>
        <strain evidence="2">KCTC 42187</strain>
    </source>
</reference>
<organism evidence="2 3">
    <name type="scientific">Neolewinella lacunae</name>
    <dbReference type="NCBI Taxonomy" id="1517758"/>
    <lineage>
        <taxon>Bacteria</taxon>
        <taxon>Pseudomonadati</taxon>
        <taxon>Bacteroidota</taxon>
        <taxon>Saprospiria</taxon>
        <taxon>Saprospirales</taxon>
        <taxon>Lewinellaceae</taxon>
        <taxon>Neolewinella</taxon>
    </lineage>
</organism>
<dbReference type="RefSeq" id="WP_187468069.1">
    <property type="nucleotide sequence ID" value="NZ_JACSIT010000147.1"/>
</dbReference>
<evidence type="ECO:0000313" key="3">
    <source>
        <dbReference type="Proteomes" id="UP000650081"/>
    </source>
</evidence>
<keyword evidence="1" id="KW-0812">Transmembrane</keyword>
<dbReference type="AlphaFoldDB" id="A0A923PQR4"/>
<protein>
    <submittedName>
        <fullName evidence="2">Uncharacterized protein</fullName>
    </submittedName>
</protein>
<evidence type="ECO:0000313" key="2">
    <source>
        <dbReference type="EMBL" id="MBC6996046.1"/>
    </source>
</evidence>
<gene>
    <name evidence="2" type="ORF">H9S92_17890</name>
</gene>